<reference evidence="2 3" key="1">
    <citation type="journal article" date="2018" name="Front. Plant Sci.">
        <title>Red Clover (Trifolium pratense) and Zigzag Clover (T. medium) - A Picture of Genomic Similarities and Differences.</title>
        <authorList>
            <person name="Dluhosova J."/>
            <person name="Istvanek J."/>
            <person name="Nedelnik J."/>
            <person name="Repkova J."/>
        </authorList>
    </citation>
    <scope>NUCLEOTIDE SEQUENCE [LARGE SCALE GENOMIC DNA]</scope>
    <source>
        <strain evidence="3">cv. 10/8</strain>
        <tissue evidence="2">Leaf</tissue>
    </source>
</reference>
<accession>A0A392NZX7</accession>
<evidence type="ECO:0000313" key="3">
    <source>
        <dbReference type="Proteomes" id="UP000265520"/>
    </source>
</evidence>
<feature type="non-terminal residue" evidence="2">
    <location>
        <position position="36"/>
    </location>
</feature>
<protein>
    <submittedName>
        <fullName evidence="2">Uncharacterized protein</fullName>
    </submittedName>
</protein>
<dbReference type="AlphaFoldDB" id="A0A392NZX7"/>
<evidence type="ECO:0000313" key="2">
    <source>
        <dbReference type="EMBL" id="MCI05014.1"/>
    </source>
</evidence>
<organism evidence="2 3">
    <name type="scientific">Trifolium medium</name>
    <dbReference type="NCBI Taxonomy" id="97028"/>
    <lineage>
        <taxon>Eukaryota</taxon>
        <taxon>Viridiplantae</taxon>
        <taxon>Streptophyta</taxon>
        <taxon>Embryophyta</taxon>
        <taxon>Tracheophyta</taxon>
        <taxon>Spermatophyta</taxon>
        <taxon>Magnoliopsida</taxon>
        <taxon>eudicotyledons</taxon>
        <taxon>Gunneridae</taxon>
        <taxon>Pentapetalae</taxon>
        <taxon>rosids</taxon>
        <taxon>fabids</taxon>
        <taxon>Fabales</taxon>
        <taxon>Fabaceae</taxon>
        <taxon>Papilionoideae</taxon>
        <taxon>50 kb inversion clade</taxon>
        <taxon>NPAAA clade</taxon>
        <taxon>Hologalegina</taxon>
        <taxon>IRL clade</taxon>
        <taxon>Trifolieae</taxon>
        <taxon>Trifolium</taxon>
    </lineage>
</organism>
<keyword evidence="3" id="KW-1185">Reference proteome</keyword>
<comment type="caution">
    <text evidence="2">The sequence shown here is derived from an EMBL/GenBank/DDBJ whole genome shotgun (WGS) entry which is preliminary data.</text>
</comment>
<evidence type="ECO:0000256" key="1">
    <source>
        <dbReference type="SAM" id="MobiDB-lite"/>
    </source>
</evidence>
<dbReference type="EMBL" id="LXQA010057270">
    <property type="protein sequence ID" value="MCI05014.1"/>
    <property type="molecule type" value="Genomic_DNA"/>
</dbReference>
<feature type="compositionally biased region" description="Basic and acidic residues" evidence="1">
    <location>
        <begin position="8"/>
        <end position="25"/>
    </location>
</feature>
<sequence>MVMKMKKDKREEDEKMMKDEEHDGALLDPVDMQHLM</sequence>
<feature type="region of interest" description="Disordered" evidence="1">
    <location>
        <begin position="1"/>
        <end position="36"/>
    </location>
</feature>
<proteinExistence type="predicted"/>
<name>A0A392NZX7_9FABA</name>
<dbReference type="Proteomes" id="UP000265520">
    <property type="component" value="Unassembled WGS sequence"/>
</dbReference>